<keyword evidence="3" id="KW-1185">Reference proteome</keyword>
<protein>
    <submittedName>
        <fullName evidence="2">Uncharacterized protein</fullName>
    </submittedName>
</protein>
<proteinExistence type="predicted"/>
<gene>
    <name evidence="2" type="ORF">NCTC11923_00466</name>
</gene>
<reference evidence="2 3" key="1">
    <citation type="submission" date="2018-12" db="EMBL/GenBank/DDBJ databases">
        <authorList>
            <consortium name="Pathogen Informatics"/>
        </authorList>
    </citation>
    <scope>NUCLEOTIDE SEQUENCE [LARGE SCALE GENOMIC DNA]</scope>
    <source>
        <strain evidence="2 3">NCTC11923</strain>
    </source>
</reference>
<accession>A0A3S4WFL2</accession>
<evidence type="ECO:0000313" key="3">
    <source>
        <dbReference type="Proteomes" id="UP000276899"/>
    </source>
</evidence>
<evidence type="ECO:0000256" key="1">
    <source>
        <dbReference type="SAM" id="MobiDB-lite"/>
    </source>
</evidence>
<sequence>MREPVLLFDYSDADCAVELDRYPRDPENIPEWMAAGVAAFEKREARNARRRERYRERKEQKAQETEAQNDHADTAGSSVEE</sequence>
<name>A0A3S4WFL2_9ACTO</name>
<dbReference type="AlphaFoldDB" id="A0A3S4WFL2"/>
<feature type="compositionally biased region" description="Basic and acidic residues" evidence="1">
    <location>
        <begin position="45"/>
        <end position="73"/>
    </location>
</feature>
<dbReference type="Proteomes" id="UP000276899">
    <property type="component" value="Chromosome"/>
</dbReference>
<evidence type="ECO:0000313" key="2">
    <source>
        <dbReference type="EMBL" id="VEG73852.1"/>
    </source>
</evidence>
<dbReference type="EMBL" id="LR134363">
    <property type="protein sequence ID" value="VEG73852.1"/>
    <property type="molecule type" value="Genomic_DNA"/>
</dbReference>
<feature type="region of interest" description="Disordered" evidence="1">
    <location>
        <begin position="45"/>
        <end position="81"/>
    </location>
</feature>
<dbReference type="KEGG" id="asla:NCTC11923_00466"/>
<organism evidence="2 3">
    <name type="scientific">Actinomyces slackii</name>
    <dbReference type="NCBI Taxonomy" id="52774"/>
    <lineage>
        <taxon>Bacteria</taxon>
        <taxon>Bacillati</taxon>
        <taxon>Actinomycetota</taxon>
        <taxon>Actinomycetes</taxon>
        <taxon>Actinomycetales</taxon>
        <taxon>Actinomycetaceae</taxon>
        <taxon>Actinomyces</taxon>
    </lineage>
</organism>